<dbReference type="SMART" id="SM00448">
    <property type="entry name" value="REC"/>
    <property type="match status" value="1"/>
</dbReference>
<dbReference type="EMBL" id="CP001322">
    <property type="protein sequence ID" value="ACL04870.1"/>
    <property type="molecule type" value="Genomic_DNA"/>
</dbReference>
<dbReference type="InterPro" id="IPR039420">
    <property type="entry name" value="WalR-like"/>
</dbReference>
<keyword evidence="4" id="KW-0238">DNA-binding</keyword>
<dbReference type="GO" id="GO:0005829">
    <property type="term" value="C:cytosol"/>
    <property type="evidence" value="ECO:0007669"/>
    <property type="project" value="TreeGrafter"/>
</dbReference>
<gene>
    <name evidence="8" type="ordered locus">Dalk_3180</name>
</gene>
<evidence type="ECO:0000256" key="4">
    <source>
        <dbReference type="ARBA" id="ARBA00023125"/>
    </source>
</evidence>
<dbReference type="GO" id="GO:0032993">
    <property type="term" value="C:protein-DNA complex"/>
    <property type="evidence" value="ECO:0007669"/>
    <property type="project" value="TreeGrafter"/>
</dbReference>
<keyword evidence="9" id="KW-1185">Reference proteome</keyword>
<dbReference type="Gene3D" id="3.40.50.2300">
    <property type="match status" value="1"/>
</dbReference>
<evidence type="ECO:0000256" key="3">
    <source>
        <dbReference type="ARBA" id="ARBA00023015"/>
    </source>
</evidence>
<name>B8FGG1_DESAL</name>
<feature type="modified residue" description="4-aspartylphosphate" evidence="6">
    <location>
        <position position="54"/>
    </location>
</feature>
<dbReference type="GO" id="GO:0006355">
    <property type="term" value="P:regulation of DNA-templated transcription"/>
    <property type="evidence" value="ECO:0007669"/>
    <property type="project" value="TreeGrafter"/>
</dbReference>
<protein>
    <submittedName>
        <fullName evidence="8">Protein with response regulator receiver domain</fullName>
    </submittedName>
</protein>
<evidence type="ECO:0000313" key="9">
    <source>
        <dbReference type="Proteomes" id="UP000000739"/>
    </source>
</evidence>
<dbReference type="SUPFAM" id="SSF52172">
    <property type="entry name" value="CheY-like"/>
    <property type="match status" value="1"/>
</dbReference>
<organism evidence="8 9">
    <name type="scientific">Desulfatibacillum aliphaticivorans</name>
    <dbReference type="NCBI Taxonomy" id="218208"/>
    <lineage>
        <taxon>Bacteria</taxon>
        <taxon>Pseudomonadati</taxon>
        <taxon>Thermodesulfobacteriota</taxon>
        <taxon>Desulfobacteria</taxon>
        <taxon>Desulfobacterales</taxon>
        <taxon>Desulfatibacillaceae</taxon>
        <taxon>Desulfatibacillum</taxon>
    </lineage>
</organism>
<dbReference type="PANTHER" id="PTHR48111">
    <property type="entry name" value="REGULATOR OF RPOS"/>
    <property type="match status" value="1"/>
</dbReference>
<dbReference type="RefSeq" id="WP_015947930.1">
    <property type="nucleotide sequence ID" value="NC_011768.1"/>
</dbReference>
<keyword evidence="3" id="KW-0805">Transcription regulation</keyword>
<accession>B8FGG1</accession>
<dbReference type="Proteomes" id="UP000000739">
    <property type="component" value="Chromosome"/>
</dbReference>
<evidence type="ECO:0000256" key="5">
    <source>
        <dbReference type="ARBA" id="ARBA00023163"/>
    </source>
</evidence>
<dbReference type="InterPro" id="IPR001789">
    <property type="entry name" value="Sig_transdc_resp-reg_receiver"/>
</dbReference>
<evidence type="ECO:0000256" key="6">
    <source>
        <dbReference type="PROSITE-ProRule" id="PRU00169"/>
    </source>
</evidence>
<dbReference type="PANTHER" id="PTHR48111:SF1">
    <property type="entry name" value="TWO-COMPONENT RESPONSE REGULATOR ORR33"/>
    <property type="match status" value="1"/>
</dbReference>
<sequence length="190" mass="20574">MSALHALVVDDETSARMLLERGVANAGFSVESAEDGVQATNMIRKKLYDLVVTDLMMPGEVDGVGVLEAAKARSPRTSVVLITGHASVETAVEAMKKGADDYLQKPIHLDELAIKIGRVRDLSLLVRDTQELQEAMDVTESSAAETIRELDAKVSELQLVLDSVREILSSEAPHDRKIVKALEALAEPTI</sequence>
<dbReference type="KEGG" id="dal:Dalk_3180"/>
<evidence type="ECO:0000313" key="8">
    <source>
        <dbReference type="EMBL" id="ACL04870.1"/>
    </source>
</evidence>
<dbReference type="InterPro" id="IPR011006">
    <property type="entry name" value="CheY-like_superfamily"/>
</dbReference>
<evidence type="ECO:0000256" key="2">
    <source>
        <dbReference type="ARBA" id="ARBA00023012"/>
    </source>
</evidence>
<dbReference type="GO" id="GO:0000976">
    <property type="term" value="F:transcription cis-regulatory region binding"/>
    <property type="evidence" value="ECO:0007669"/>
    <property type="project" value="TreeGrafter"/>
</dbReference>
<dbReference type="GO" id="GO:0000156">
    <property type="term" value="F:phosphorelay response regulator activity"/>
    <property type="evidence" value="ECO:0007669"/>
    <property type="project" value="TreeGrafter"/>
</dbReference>
<dbReference type="AlphaFoldDB" id="B8FGG1"/>
<dbReference type="Pfam" id="PF00072">
    <property type="entry name" value="Response_reg"/>
    <property type="match status" value="1"/>
</dbReference>
<dbReference type="eggNOG" id="COG2204">
    <property type="taxonomic scope" value="Bacteria"/>
</dbReference>
<reference evidence="8 9" key="1">
    <citation type="journal article" date="2012" name="Environ. Microbiol.">
        <title>The genome sequence of Desulfatibacillum alkenivorans AK-01: a blueprint for anaerobic alkane oxidation.</title>
        <authorList>
            <person name="Callaghan A.V."/>
            <person name="Morris B.E."/>
            <person name="Pereira I.A."/>
            <person name="McInerney M.J."/>
            <person name="Austin R.N."/>
            <person name="Groves J.T."/>
            <person name="Kukor J.J."/>
            <person name="Suflita J.M."/>
            <person name="Young L.Y."/>
            <person name="Zylstra G.J."/>
            <person name="Wawrik B."/>
        </authorList>
    </citation>
    <scope>NUCLEOTIDE SEQUENCE [LARGE SCALE GENOMIC DNA]</scope>
    <source>
        <strain evidence="8 9">AK-01</strain>
    </source>
</reference>
<dbReference type="HOGENOM" id="CLU_000445_69_8_7"/>
<proteinExistence type="predicted"/>
<evidence type="ECO:0000259" key="7">
    <source>
        <dbReference type="PROSITE" id="PS50110"/>
    </source>
</evidence>
<keyword evidence="5" id="KW-0804">Transcription</keyword>
<dbReference type="PROSITE" id="PS50110">
    <property type="entry name" value="RESPONSE_REGULATORY"/>
    <property type="match status" value="1"/>
</dbReference>
<evidence type="ECO:0000256" key="1">
    <source>
        <dbReference type="ARBA" id="ARBA00022553"/>
    </source>
</evidence>
<feature type="domain" description="Response regulatory" evidence="7">
    <location>
        <begin position="5"/>
        <end position="120"/>
    </location>
</feature>
<keyword evidence="2" id="KW-0902">Two-component regulatory system</keyword>
<keyword evidence="1 6" id="KW-0597">Phosphoprotein</keyword>